<keyword evidence="2" id="KW-0472">Membrane</keyword>
<sequence length="361" mass="38170">MQRFLSLLILLHAATSVSAWSLIWKNEDGKSYVEEGNDPVDCRKIEHAEGEEFRWNPGDDGLSIWLYEDDKCTGYRAGYSPPSVWNRVSSRDLGSFRVASEDEDEDEDTTSTTTTKPTTTTTSETTSTKTETETKTGADDETTTTTTPTKTKTETETGAEGETTTTTPSPTPTSTAETISTPTSSPSETPTDEPSDSNDSSVSGGAVAGGVIGGIAGVAAIGGLFFFLGRRRRLSKFELAPGGSGFDSRPATSAAPPQPPEPTPMYGAATAYGAASGVPYDPSFYEGKPELDSGPVYQEQSPAYPGDPIKHAYSPLEAPAAPAYRPSTTVMAELPGDGVMIEMSDTHKVSELDGGGTPMKR</sequence>
<dbReference type="RefSeq" id="XP_070890619.1">
    <property type="nucleotide sequence ID" value="XM_071025022.1"/>
</dbReference>
<feature type="region of interest" description="Disordered" evidence="1">
    <location>
        <begin position="97"/>
        <end position="203"/>
    </location>
</feature>
<proteinExistence type="predicted"/>
<feature type="region of interest" description="Disordered" evidence="1">
    <location>
        <begin position="241"/>
        <end position="267"/>
    </location>
</feature>
<feature type="compositionally biased region" description="Low complexity" evidence="1">
    <location>
        <begin position="143"/>
        <end position="189"/>
    </location>
</feature>
<gene>
    <name evidence="4" type="ORF">BJX67DRAFT_166947</name>
</gene>
<protein>
    <recommendedName>
        <fullName evidence="6">Mid2 domain-containing protein</fullName>
    </recommendedName>
</protein>
<accession>A0ABR4M4X9</accession>
<feature type="region of interest" description="Disordered" evidence="1">
    <location>
        <begin position="285"/>
        <end position="311"/>
    </location>
</feature>
<evidence type="ECO:0000313" key="5">
    <source>
        <dbReference type="Proteomes" id="UP001610432"/>
    </source>
</evidence>
<feature type="transmembrane region" description="Helical" evidence="2">
    <location>
        <begin position="206"/>
        <end position="228"/>
    </location>
</feature>
<evidence type="ECO:0000256" key="3">
    <source>
        <dbReference type="SAM" id="SignalP"/>
    </source>
</evidence>
<keyword evidence="5" id="KW-1185">Reference proteome</keyword>
<evidence type="ECO:0000256" key="2">
    <source>
        <dbReference type="SAM" id="Phobius"/>
    </source>
</evidence>
<reference evidence="4 5" key="1">
    <citation type="submission" date="2024-07" db="EMBL/GenBank/DDBJ databases">
        <title>Section-level genome sequencing and comparative genomics of Aspergillus sections Usti and Cavernicolus.</title>
        <authorList>
            <consortium name="Lawrence Berkeley National Laboratory"/>
            <person name="Nybo J.L."/>
            <person name="Vesth T.C."/>
            <person name="Theobald S."/>
            <person name="Frisvad J.C."/>
            <person name="Larsen T.O."/>
            <person name="Kjaerboelling I."/>
            <person name="Rothschild-Mancinelli K."/>
            <person name="Lyhne E.K."/>
            <person name="Kogle M.E."/>
            <person name="Barry K."/>
            <person name="Clum A."/>
            <person name="Na H."/>
            <person name="Ledsgaard L."/>
            <person name="Lin J."/>
            <person name="Lipzen A."/>
            <person name="Kuo A."/>
            <person name="Riley R."/>
            <person name="Mondo S."/>
            <person name="Labutti K."/>
            <person name="Haridas S."/>
            <person name="Pangalinan J."/>
            <person name="Salamov A.A."/>
            <person name="Simmons B.A."/>
            <person name="Magnuson J.K."/>
            <person name="Chen J."/>
            <person name="Drula E."/>
            <person name="Henrissat B."/>
            <person name="Wiebenga A."/>
            <person name="Lubbers R.J."/>
            <person name="Gomes A.C."/>
            <person name="Macurrencykelacurrency M.R."/>
            <person name="Stajich J."/>
            <person name="Grigoriev I.V."/>
            <person name="Mortensen U.H."/>
            <person name="De Vries R.P."/>
            <person name="Baker S.E."/>
            <person name="Andersen M.R."/>
        </authorList>
    </citation>
    <scope>NUCLEOTIDE SEQUENCE [LARGE SCALE GENOMIC DNA]</scope>
    <source>
        <strain evidence="4 5">CBS 449.75</strain>
    </source>
</reference>
<dbReference type="Proteomes" id="UP001610432">
    <property type="component" value="Unassembled WGS sequence"/>
</dbReference>
<name>A0ABR4M4X9_9EURO</name>
<feature type="signal peptide" evidence="3">
    <location>
        <begin position="1"/>
        <end position="19"/>
    </location>
</feature>
<feature type="compositionally biased region" description="Low complexity" evidence="1">
    <location>
        <begin position="110"/>
        <end position="129"/>
    </location>
</feature>
<evidence type="ECO:0000256" key="1">
    <source>
        <dbReference type="SAM" id="MobiDB-lite"/>
    </source>
</evidence>
<comment type="caution">
    <text evidence="4">The sequence shown here is derived from an EMBL/GenBank/DDBJ whole genome shotgun (WGS) entry which is preliminary data.</text>
</comment>
<dbReference type="EMBL" id="JBFXLQ010000003">
    <property type="protein sequence ID" value="KAL2871640.1"/>
    <property type="molecule type" value="Genomic_DNA"/>
</dbReference>
<evidence type="ECO:0000313" key="4">
    <source>
        <dbReference type="EMBL" id="KAL2871640.1"/>
    </source>
</evidence>
<feature type="chain" id="PRO_5046696165" description="Mid2 domain-containing protein" evidence="3">
    <location>
        <begin position="20"/>
        <end position="361"/>
    </location>
</feature>
<keyword evidence="2" id="KW-1133">Transmembrane helix</keyword>
<organism evidence="4 5">
    <name type="scientific">Aspergillus lucknowensis</name>
    <dbReference type="NCBI Taxonomy" id="176173"/>
    <lineage>
        <taxon>Eukaryota</taxon>
        <taxon>Fungi</taxon>
        <taxon>Dikarya</taxon>
        <taxon>Ascomycota</taxon>
        <taxon>Pezizomycotina</taxon>
        <taxon>Eurotiomycetes</taxon>
        <taxon>Eurotiomycetidae</taxon>
        <taxon>Eurotiales</taxon>
        <taxon>Aspergillaceae</taxon>
        <taxon>Aspergillus</taxon>
        <taxon>Aspergillus subgen. Nidulantes</taxon>
    </lineage>
</organism>
<dbReference type="GeneID" id="98140094"/>
<keyword evidence="2" id="KW-0812">Transmembrane</keyword>
<evidence type="ECO:0008006" key="6">
    <source>
        <dbReference type="Google" id="ProtNLM"/>
    </source>
</evidence>
<keyword evidence="3" id="KW-0732">Signal</keyword>